<keyword evidence="7 8" id="KW-0413">Isomerase</keyword>
<dbReference type="PROSITE" id="PS50880">
    <property type="entry name" value="TOPRIM"/>
    <property type="match status" value="1"/>
</dbReference>
<feature type="domain" description="Toprim" evidence="10">
    <location>
        <begin position="1"/>
        <end position="119"/>
    </location>
</feature>
<feature type="site" description="Interaction with DNA" evidence="8">
    <location>
        <position position="149"/>
    </location>
</feature>
<dbReference type="OrthoDB" id="9804262at2"/>
<evidence type="ECO:0000256" key="5">
    <source>
        <dbReference type="ARBA" id="ARBA00023029"/>
    </source>
</evidence>
<evidence type="ECO:0000256" key="2">
    <source>
        <dbReference type="ARBA" id="ARBA00009446"/>
    </source>
</evidence>
<dbReference type="GO" id="GO:0046872">
    <property type="term" value="F:metal ion binding"/>
    <property type="evidence" value="ECO:0007669"/>
    <property type="project" value="UniProtKB-KW"/>
</dbReference>
<dbReference type="InterPro" id="IPR003602">
    <property type="entry name" value="Topo_IA_DNA-bd_dom"/>
</dbReference>
<evidence type="ECO:0000313" key="12">
    <source>
        <dbReference type="EMBL" id="SET80342.1"/>
    </source>
</evidence>
<evidence type="ECO:0000256" key="8">
    <source>
        <dbReference type="HAMAP-Rule" id="MF_00952"/>
    </source>
</evidence>
<feature type="site" description="Interaction with DNA" evidence="8">
    <location>
        <position position="154"/>
    </location>
</feature>
<feature type="site" description="Interaction with DNA" evidence="8">
    <location>
        <position position="36"/>
    </location>
</feature>
<dbReference type="InterPro" id="IPR028612">
    <property type="entry name" value="Topoisom_1_IA"/>
</dbReference>
<dbReference type="GO" id="GO:0003677">
    <property type="term" value="F:DNA binding"/>
    <property type="evidence" value="ECO:0007669"/>
    <property type="project" value="UniProtKB-KW"/>
</dbReference>
<dbReference type="Proteomes" id="UP000182332">
    <property type="component" value="Unassembled WGS sequence"/>
</dbReference>
<evidence type="ECO:0000313" key="13">
    <source>
        <dbReference type="Proteomes" id="UP000182332"/>
    </source>
</evidence>
<feature type="site" description="Interaction with DNA" evidence="8">
    <location>
        <position position="300"/>
    </location>
</feature>
<keyword evidence="3" id="KW-0479">Metal-binding</keyword>
<dbReference type="PANTHER" id="PTHR42785">
    <property type="entry name" value="DNA TOPOISOMERASE, TYPE IA, CORE"/>
    <property type="match status" value="1"/>
</dbReference>
<dbReference type="PANTHER" id="PTHR42785:SF1">
    <property type="entry name" value="DNA TOPOISOMERASE"/>
    <property type="match status" value="1"/>
</dbReference>
<name>A0A1I0HBL1_9PSED</name>
<keyword evidence="4" id="KW-0460">Magnesium</keyword>
<protein>
    <recommendedName>
        <fullName evidence="8">DNA topoisomerase 1</fullName>
        <ecNumber evidence="8">5.6.2.1</ecNumber>
    </recommendedName>
    <alternativeName>
        <fullName evidence="8">DNA topoisomerase I</fullName>
    </alternativeName>
</protein>
<comment type="similarity">
    <text evidence="2 8">Belongs to the type IA topoisomerase family.</text>
</comment>
<dbReference type="CDD" id="cd00186">
    <property type="entry name" value="TOP1Ac"/>
    <property type="match status" value="1"/>
</dbReference>
<dbReference type="AlphaFoldDB" id="A0A1I0HBL1"/>
<feature type="region of interest" description="Disordered" evidence="9">
    <location>
        <begin position="559"/>
        <end position="578"/>
    </location>
</feature>
<dbReference type="Gene3D" id="1.10.460.10">
    <property type="entry name" value="Topoisomerase I, domain 2"/>
    <property type="match status" value="1"/>
</dbReference>
<feature type="active site" description="O-(5'-phospho-DNA)-tyrosine intermediate" evidence="8">
    <location>
        <position position="298"/>
    </location>
</feature>
<keyword evidence="6 8" id="KW-0238">DNA-binding</keyword>
<evidence type="ECO:0000256" key="7">
    <source>
        <dbReference type="ARBA" id="ARBA00023235"/>
    </source>
</evidence>
<accession>A0A1I0HBL1</accession>
<evidence type="ECO:0000259" key="10">
    <source>
        <dbReference type="PROSITE" id="PS50880"/>
    </source>
</evidence>
<dbReference type="NCBIfam" id="TIGR01051">
    <property type="entry name" value="topA_bact"/>
    <property type="match status" value="1"/>
</dbReference>
<evidence type="ECO:0000256" key="1">
    <source>
        <dbReference type="ARBA" id="ARBA00000213"/>
    </source>
</evidence>
<dbReference type="InterPro" id="IPR023405">
    <property type="entry name" value="Topo_IA_core_domain"/>
</dbReference>
<feature type="region of interest" description="Disordered" evidence="9">
    <location>
        <begin position="417"/>
        <end position="438"/>
    </location>
</feature>
<dbReference type="InterPro" id="IPR013824">
    <property type="entry name" value="Topo_IA_cen_sub1"/>
</dbReference>
<evidence type="ECO:0000259" key="11">
    <source>
        <dbReference type="PROSITE" id="PS52039"/>
    </source>
</evidence>
<dbReference type="InterPro" id="IPR000380">
    <property type="entry name" value="Topo_IA"/>
</dbReference>
<dbReference type="InterPro" id="IPR006171">
    <property type="entry name" value="TOPRIM_dom"/>
</dbReference>
<comment type="function">
    <text evidence="8">Releases the supercoiling and torsional tension of DNA, which is introduced during the DNA replication and transcription, by transiently cleaving and rejoining one strand of the DNA duplex. Introduces a single-strand break via transesterification at a target site in duplex DNA. The scissile phosphodiester is attacked by the catalytic tyrosine of the enzyme, resulting in the formation of a DNA-(5'-phosphotyrosyl)-enzyme intermediate and the expulsion of a 3'-OH DNA strand. The free DNA strand then undergoes passage around the unbroken strand, thus removing DNA supercoils. Finally, in the religation step, the DNA 3'-OH attacks the covalent intermediate to expel the active-site tyrosine and restore the DNA phosphodiester backbone.</text>
</comment>
<dbReference type="HAMAP" id="MF_00952">
    <property type="entry name" value="Topoisom_1_prok"/>
    <property type="match status" value="1"/>
</dbReference>
<proteinExistence type="inferred from homology"/>
<dbReference type="Pfam" id="PF01751">
    <property type="entry name" value="Toprim"/>
    <property type="match status" value="1"/>
</dbReference>
<evidence type="ECO:0000256" key="9">
    <source>
        <dbReference type="SAM" id="MobiDB-lite"/>
    </source>
</evidence>
<keyword evidence="5 8" id="KW-0799">Topoisomerase</keyword>
<comment type="caution">
    <text evidence="8">Lacks conserved residue(s) required for the propagation of feature annotation.</text>
</comment>
<reference evidence="12 13" key="1">
    <citation type="submission" date="2016-10" db="EMBL/GenBank/DDBJ databases">
        <authorList>
            <person name="de Groot N.N."/>
        </authorList>
    </citation>
    <scope>NUCLEOTIDE SEQUENCE [LARGE SCALE GENOMIC DNA]</scope>
    <source>
        <strain evidence="12 13">DSM 11363</strain>
    </source>
</reference>
<dbReference type="PROSITE" id="PS52039">
    <property type="entry name" value="TOPO_IA_2"/>
    <property type="match status" value="1"/>
</dbReference>
<dbReference type="Gene3D" id="1.10.290.10">
    <property type="entry name" value="Topoisomerase I, domain 4"/>
    <property type="match status" value="1"/>
</dbReference>
<dbReference type="GO" id="GO:0003917">
    <property type="term" value="F:DNA topoisomerase type I (single strand cut, ATP-independent) activity"/>
    <property type="evidence" value="ECO:0007669"/>
    <property type="project" value="UniProtKB-UniRule"/>
</dbReference>
<dbReference type="SMART" id="SM00493">
    <property type="entry name" value="TOPRIM"/>
    <property type="match status" value="1"/>
</dbReference>
<dbReference type="GO" id="GO:0006265">
    <property type="term" value="P:DNA topological change"/>
    <property type="evidence" value="ECO:0007669"/>
    <property type="project" value="UniProtKB-UniRule"/>
</dbReference>
<dbReference type="SMART" id="SM00436">
    <property type="entry name" value="TOP1Bc"/>
    <property type="match status" value="1"/>
</dbReference>
<evidence type="ECO:0000256" key="4">
    <source>
        <dbReference type="ARBA" id="ARBA00022842"/>
    </source>
</evidence>
<dbReference type="InterPro" id="IPR005733">
    <property type="entry name" value="TopoI_bac-type"/>
</dbReference>
<feature type="domain" description="Topo IA-type catalytic" evidence="11">
    <location>
        <begin position="135"/>
        <end position="561"/>
    </location>
</feature>
<dbReference type="SMART" id="SM00437">
    <property type="entry name" value="TOP1Ac"/>
    <property type="match status" value="1"/>
</dbReference>
<comment type="catalytic activity">
    <reaction evidence="1 8">
        <text>ATP-independent breakage of single-stranded DNA, followed by passage and rejoining.</text>
        <dbReference type="EC" id="5.6.2.1"/>
    </reaction>
</comment>
<dbReference type="InterPro" id="IPR013826">
    <property type="entry name" value="Topo_IA_cen_sub3"/>
</dbReference>
<organism evidence="12 13">
    <name type="scientific">Pseudomonas graminis</name>
    <dbReference type="NCBI Taxonomy" id="158627"/>
    <lineage>
        <taxon>Bacteria</taxon>
        <taxon>Pseudomonadati</taxon>
        <taxon>Pseudomonadota</taxon>
        <taxon>Gammaproteobacteria</taxon>
        <taxon>Pseudomonadales</taxon>
        <taxon>Pseudomonadaceae</taxon>
        <taxon>Pseudomonas</taxon>
    </lineage>
</organism>
<evidence type="ECO:0000256" key="3">
    <source>
        <dbReference type="ARBA" id="ARBA00022723"/>
    </source>
</evidence>
<dbReference type="EMBL" id="FOHW01000026">
    <property type="protein sequence ID" value="SET80342.1"/>
    <property type="molecule type" value="Genomic_DNA"/>
</dbReference>
<dbReference type="RefSeq" id="WP_074891500.1">
    <property type="nucleotide sequence ID" value="NZ_FOHW01000026.1"/>
</dbReference>
<dbReference type="Pfam" id="PF01131">
    <property type="entry name" value="Topoisom_bac"/>
    <property type="match status" value="1"/>
</dbReference>
<dbReference type="EC" id="5.6.2.1" evidence="8"/>
<evidence type="ECO:0000256" key="6">
    <source>
        <dbReference type="ARBA" id="ARBA00023125"/>
    </source>
</evidence>
<dbReference type="SUPFAM" id="SSF56712">
    <property type="entry name" value="Prokaryotic type I DNA topoisomerase"/>
    <property type="match status" value="1"/>
</dbReference>
<dbReference type="Gene3D" id="2.70.20.10">
    <property type="entry name" value="Topoisomerase I, domain 3"/>
    <property type="match status" value="1"/>
</dbReference>
<sequence>MKLMIIESPGKLKKLRPIMKKLRPHEDWEVVASGGHIRDLPVSGQDDSMITTGVRKNYSLVYEILDKSTRNVRAIKDAVKKASEIYLATDPDREGESISWHIKEAASIKDYQRITFNEITLKRVGEALASPRMIDMNRVAAQECRRAMDRLVGYMVTKELRRLMGKPTTAGRVQSPAVYMVVLREREIRTFVVIAHFSARLHFLAADGGSTWCADWQPVPDYASKEDPYVRDGQLAQLVAATRNVIVESSDDRKAERAPPAPFISSTLQQAASNSLKWDPDKTMQVAQRLFEQGVITYHRTDNPNVPDEAMADIRAVANTLGMKSVTERRVFSAAEGAQEGHPAITPTNWADTDAGENAEEQALYNLIRIRALASQMEAAIYDVRTVKLIAAGPDGKPLRFTASGKTIANPGWLKLLKNDDTEDSEDSGGAGTSNPVPLLAPRQVLSVHKGECLNKKTQPPARYTKASLIKEMERRGIGRPSTFASILKNISSKGLITEKNRKLVPEALGEETIARLEGVFSFLELNFTRELERDLDRIAQGEDTYRSVITKLHKRLEDELSRQQDQPSAAVQAASRKSAPAPSEVFTCGKCGMGLVRRIKAGKGGWDFWGCSGYRASGCQVSYPTKNGEPDFSKAKGI</sequence>
<feature type="site" description="Interaction with DNA" evidence="8">
    <location>
        <position position="145"/>
    </location>
</feature>
<comment type="subunit">
    <text evidence="8">Monomer.</text>
</comment>
<dbReference type="InterPro" id="IPR013825">
    <property type="entry name" value="Topo_IA_cen_sub2"/>
</dbReference>
<dbReference type="InterPro" id="IPR013497">
    <property type="entry name" value="Topo_IA_cen"/>
</dbReference>
<dbReference type="PRINTS" id="PR00417">
    <property type="entry name" value="PRTPISMRASEI"/>
</dbReference>
<dbReference type="Gene3D" id="3.40.50.140">
    <property type="match status" value="1"/>
</dbReference>
<feature type="site" description="Interaction with DNA" evidence="8">
    <location>
        <position position="146"/>
    </location>
</feature>
<gene>
    <name evidence="8" type="primary">topA</name>
    <name evidence="12" type="ORF">SAMN05216197_12618</name>
</gene>
<dbReference type="InterPro" id="IPR003601">
    <property type="entry name" value="Topo_IA_2"/>
</dbReference>